<evidence type="ECO:0000256" key="2">
    <source>
        <dbReference type="RuleBase" id="RU004021"/>
    </source>
</evidence>
<comment type="similarity">
    <text evidence="2">Belongs to the NifD/NifK/NifE/NifN family.</text>
</comment>
<evidence type="ECO:0000259" key="3">
    <source>
        <dbReference type="Pfam" id="PF00148"/>
    </source>
</evidence>
<dbReference type="AlphaFoldDB" id="A0A4Q0I4H9"/>
<accession>A0A4Q0I4H9</accession>
<evidence type="ECO:0000313" key="5">
    <source>
        <dbReference type="Proteomes" id="UP000289166"/>
    </source>
</evidence>
<protein>
    <submittedName>
        <fullName evidence="4">Nitrogenase</fullName>
    </submittedName>
</protein>
<comment type="caution">
    <text evidence="4">The sequence shown here is derived from an EMBL/GenBank/DDBJ whole genome shotgun (WGS) entry which is preliminary data.</text>
</comment>
<dbReference type="PROSITE" id="PS00699">
    <property type="entry name" value="NITROGENASE_1_1"/>
    <property type="match status" value="1"/>
</dbReference>
<organism evidence="4 5">
    <name type="scientific">Acetivibrio mesophilus</name>
    <dbReference type="NCBI Taxonomy" id="2487273"/>
    <lineage>
        <taxon>Bacteria</taxon>
        <taxon>Bacillati</taxon>
        <taxon>Bacillota</taxon>
        <taxon>Clostridia</taxon>
        <taxon>Eubacteriales</taxon>
        <taxon>Oscillospiraceae</taxon>
        <taxon>Acetivibrio</taxon>
    </lineage>
</organism>
<dbReference type="Proteomes" id="UP000289166">
    <property type="component" value="Unassembled WGS sequence"/>
</dbReference>
<proteinExistence type="inferred from homology"/>
<dbReference type="Gene3D" id="3.40.50.1980">
    <property type="entry name" value="Nitrogenase molybdenum iron protein domain"/>
    <property type="match status" value="1"/>
</dbReference>
<evidence type="ECO:0000313" key="4">
    <source>
        <dbReference type="EMBL" id="RXE58625.1"/>
    </source>
</evidence>
<dbReference type="RefSeq" id="WP_128706159.1">
    <property type="nucleotide sequence ID" value="NZ_RLII01000015.1"/>
</dbReference>
<keyword evidence="5" id="KW-1185">Reference proteome</keyword>
<dbReference type="PANTHER" id="PTHR42956:SF1">
    <property type="entry name" value="NITROGENASE IRON-MOLYBDENUM COFACTOR BIOSYNTHESIS PROTEIN NIFE"/>
    <property type="match status" value="1"/>
</dbReference>
<dbReference type="GO" id="GO:0016163">
    <property type="term" value="F:nitrogenase activity"/>
    <property type="evidence" value="ECO:0007669"/>
    <property type="project" value="InterPro"/>
</dbReference>
<evidence type="ECO:0000256" key="1">
    <source>
        <dbReference type="ARBA" id="ARBA00023231"/>
    </source>
</evidence>
<dbReference type="Pfam" id="PF00148">
    <property type="entry name" value="Oxidored_nitro"/>
    <property type="match status" value="1"/>
</dbReference>
<feature type="domain" description="Nitrogenase/oxidoreductase component 1" evidence="3">
    <location>
        <begin position="56"/>
        <end position="471"/>
    </location>
</feature>
<dbReference type="SUPFAM" id="SSF53807">
    <property type="entry name" value="Helical backbone' metal receptor"/>
    <property type="match status" value="1"/>
</dbReference>
<sequence length="506" mass="56774">MENRVYNYLNEKAPPVREDRLKACSAFGGSCCALSEGIRKGCLNGTRRQFSQTQGCTLVLSLAILNTVRNAVIVVHGPIGCGGGNIFFAGISKMFKQLRDPKAEGLIWINTNLDEADSISGGEAKLKEAILFAEEEFRPEAIIVVNSCVPAIIGDDVESVAKDLQKRIAAKIVTVHCEGFKSKIMATAYDSVYHGILRNLVIGNEKPQKDFIDDEERYKAELVKSKTVNLLNVSSMSHSDELELKRILEALGLKVRILPCYSTPEDFEEIHEAALNVSICSTHDDYFVGHLKEHYNIPYILETIPIGIENTNKWVLDIAEHFGLRQEAQRLVEYETRELNKALEPYKKALANKTVFLAGGEIRVLATAELLQDLGLEVLGMKGYHFDEFGEKLIPTVKNNDKMVFNIATGQPFEQSNLLKNLKPDVYVGHVGGNVWAAKQGLPVFPIFSQAVNYMGYSGVFEVARRLNRILKNNSFNKNISKHTRLPYYDSWYEEDPFKYIENQGK</sequence>
<name>A0A4Q0I4H9_9FIRM</name>
<dbReference type="Gene3D" id="3.40.50.12380">
    <property type="entry name" value="Nitrogenase MoFe cofactor biosynthesis protein NifE, C-terminal"/>
    <property type="match status" value="1"/>
</dbReference>
<dbReference type="EMBL" id="RLII01000015">
    <property type="protein sequence ID" value="RXE58625.1"/>
    <property type="molecule type" value="Genomic_DNA"/>
</dbReference>
<dbReference type="InterPro" id="IPR000318">
    <property type="entry name" value="Nase_comp1_CS"/>
</dbReference>
<dbReference type="PANTHER" id="PTHR42956">
    <property type="entry name" value="NITROGENASE IRON-MOLYBDENUM COFACTOR BIOSYNTHESIS PROTEIN NIFE"/>
    <property type="match status" value="1"/>
</dbReference>
<keyword evidence="1 2" id="KW-0535">Nitrogen fixation</keyword>
<dbReference type="OrthoDB" id="9767044at2"/>
<dbReference type="InterPro" id="IPR049939">
    <property type="entry name" value="NifE-like"/>
</dbReference>
<reference evidence="5" key="1">
    <citation type="submission" date="2018-11" db="EMBL/GenBank/DDBJ databases">
        <title>Genome sequencing of a novel mesophilic and cellulolytic organism within the genus Hungateiclostridium.</title>
        <authorList>
            <person name="Rettenmaier R."/>
            <person name="Liebl W."/>
            <person name="Zverlov V."/>
        </authorList>
    </citation>
    <scope>NUCLEOTIDE SEQUENCE [LARGE SCALE GENOMIC DNA]</scope>
    <source>
        <strain evidence="5">N2K1</strain>
    </source>
</reference>
<dbReference type="InterPro" id="IPR000510">
    <property type="entry name" value="Nase/OxRdtase_comp1"/>
</dbReference>
<gene>
    <name evidence="4" type="ORF">EFD62_11400</name>
</gene>